<evidence type="ECO:0000256" key="1">
    <source>
        <dbReference type="SAM" id="MobiDB-lite"/>
    </source>
</evidence>
<proteinExistence type="predicted"/>
<dbReference type="EMBL" id="KZ502052">
    <property type="protein sequence ID" value="PKU84491.1"/>
    <property type="molecule type" value="Genomic_DNA"/>
</dbReference>
<protein>
    <submittedName>
        <fullName evidence="2">Uncharacterized protein</fullName>
    </submittedName>
</protein>
<feature type="region of interest" description="Disordered" evidence="1">
    <location>
        <begin position="1"/>
        <end position="22"/>
    </location>
</feature>
<keyword evidence="3" id="KW-1185">Reference proteome</keyword>
<accession>A0A2I0X9B3</accession>
<evidence type="ECO:0000313" key="3">
    <source>
        <dbReference type="Proteomes" id="UP000233837"/>
    </source>
</evidence>
<reference evidence="2 3" key="2">
    <citation type="journal article" date="2017" name="Nature">
        <title>The Apostasia genome and the evolution of orchids.</title>
        <authorList>
            <person name="Zhang G.Q."/>
            <person name="Liu K.W."/>
            <person name="Li Z."/>
            <person name="Lohaus R."/>
            <person name="Hsiao Y.Y."/>
            <person name="Niu S.C."/>
            <person name="Wang J.Y."/>
            <person name="Lin Y.C."/>
            <person name="Xu Q."/>
            <person name="Chen L.J."/>
            <person name="Yoshida K."/>
            <person name="Fujiwara S."/>
            <person name="Wang Z.W."/>
            <person name="Zhang Y.Q."/>
            <person name="Mitsuda N."/>
            <person name="Wang M."/>
            <person name="Liu G.H."/>
            <person name="Pecoraro L."/>
            <person name="Huang H.X."/>
            <person name="Xiao X.J."/>
            <person name="Lin M."/>
            <person name="Wu X.Y."/>
            <person name="Wu W.L."/>
            <person name="Chen Y.Y."/>
            <person name="Chang S.B."/>
            <person name="Sakamoto S."/>
            <person name="Ohme-Takagi M."/>
            <person name="Yagi M."/>
            <person name="Zeng S.J."/>
            <person name="Shen C.Y."/>
            <person name="Yeh C.M."/>
            <person name="Luo Y.B."/>
            <person name="Tsai W.C."/>
            <person name="Van de Peer Y."/>
            <person name="Liu Z.J."/>
        </authorList>
    </citation>
    <scope>NUCLEOTIDE SEQUENCE [LARGE SCALE GENOMIC DNA]</scope>
    <source>
        <tissue evidence="2">The whole plant</tissue>
    </source>
</reference>
<organism evidence="2 3">
    <name type="scientific">Dendrobium catenatum</name>
    <dbReference type="NCBI Taxonomy" id="906689"/>
    <lineage>
        <taxon>Eukaryota</taxon>
        <taxon>Viridiplantae</taxon>
        <taxon>Streptophyta</taxon>
        <taxon>Embryophyta</taxon>
        <taxon>Tracheophyta</taxon>
        <taxon>Spermatophyta</taxon>
        <taxon>Magnoliopsida</taxon>
        <taxon>Liliopsida</taxon>
        <taxon>Asparagales</taxon>
        <taxon>Orchidaceae</taxon>
        <taxon>Epidendroideae</taxon>
        <taxon>Malaxideae</taxon>
        <taxon>Dendrobiinae</taxon>
        <taxon>Dendrobium</taxon>
    </lineage>
</organism>
<name>A0A2I0X9B3_9ASPA</name>
<sequence length="66" mass="7181">MDRCSETSESPASGRNLVMGRNPTLFGGQEAVEEESGSKRTLHSLLAWASFLLSSSPFMRNEGSVF</sequence>
<evidence type="ECO:0000313" key="2">
    <source>
        <dbReference type="EMBL" id="PKU84491.1"/>
    </source>
</evidence>
<gene>
    <name evidence="2" type="ORF">MA16_Dca003004</name>
</gene>
<dbReference type="AlphaFoldDB" id="A0A2I0X9B3"/>
<dbReference type="Proteomes" id="UP000233837">
    <property type="component" value="Unassembled WGS sequence"/>
</dbReference>
<reference evidence="2 3" key="1">
    <citation type="journal article" date="2016" name="Sci. Rep.">
        <title>The Dendrobium catenatum Lindl. genome sequence provides insights into polysaccharide synthase, floral development and adaptive evolution.</title>
        <authorList>
            <person name="Zhang G.Q."/>
            <person name="Xu Q."/>
            <person name="Bian C."/>
            <person name="Tsai W.C."/>
            <person name="Yeh C.M."/>
            <person name="Liu K.W."/>
            <person name="Yoshida K."/>
            <person name="Zhang L.S."/>
            <person name="Chang S.B."/>
            <person name="Chen F."/>
            <person name="Shi Y."/>
            <person name="Su Y.Y."/>
            <person name="Zhang Y.Q."/>
            <person name="Chen L.J."/>
            <person name="Yin Y."/>
            <person name="Lin M."/>
            <person name="Huang H."/>
            <person name="Deng H."/>
            <person name="Wang Z.W."/>
            <person name="Zhu S.L."/>
            <person name="Zhao X."/>
            <person name="Deng C."/>
            <person name="Niu S.C."/>
            <person name="Huang J."/>
            <person name="Wang M."/>
            <person name="Liu G.H."/>
            <person name="Yang H.J."/>
            <person name="Xiao X.J."/>
            <person name="Hsiao Y.Y."/>
            <person name="Wu W.L."/>
            <person name="Chen Y.Y."/>
            <person name="Mitsuda N."/>
            <person name="Ohme-Takagi M."/>
            <person name="Luo Y.B."/>
            <person name="Van de Peer Y."/>
            <person name="Liu Z.J."/>
        </authorList>
    </citation>
    <scope>NUCLEOTIDE SEQUENCE [LARGE SCALE GENOMIC DNA]</scope>
    <source>
        <tissue evidence="2">The whole plant</tissue>
    </source>
</reference>